<evidence type="ECO:0000259" key="3">
    <source>
        <dbReference type="PROSITE" id="PS01124"/>
    </source>
</evidence>
<dbReference type="InterPro" id="IPR018060">
    <property type="entry name" value="HTH_AraC"/>
</dbReference>
<feature type="domain" description="HTH araC/xylS-type" evidence="3">
    <location>
        <begin position="197"/>
        <end position="295"/>
    </location>
</feature>
<proteinExistence type="predicted"/>
<keyword evidence="2" id="KW-0804">Transcription</keyword>
<dbReference type="Pfam" id="PF12833">
    <property type="entry name" value="HTH_18"/>
    <property type="match status" value="1"/>
</dbReference>
<dbReference type="GO" id="GO:0043565">
    <property type="term" value="F:sequence-specific DNA binding"/>
    <property type="evidence" value="ECO:0007669"/>
    <property type="project" value="InterPro"/>
</dbReference>
<evidence type="ECO:0000256" key="2">
    <source>
        <dbReference type="ARBA" id="ARBA00023163"/>
    </source>
</evidence>
<dbReference type="Gene3D" id="1.10.10.60">
    <property type="entry name" value="Homeodomain-like"/>
    <property type="match status" value="2"/>
</dbReference>
<dbReference type="EMBL" id="CABFNB010000010">
    <property type="protein sequence ID" value="VTZ59393.1"/>
    <property type="molecule type" value="Genomic_DNA"/>
</dbReference>
<keyword evidence="1" id="KW-0805">Transcription regulation</keyword>
<dbReference type="GO" id="GO:0003700">
    <property type="term" value="F:DNA-binding transcription factor activity"/>
    <property type="evidence" value="ECO:0007669"/>
    <property type="project" value="InterPro"/>
</dbReference>
<evidence type="ECO:0000313" key="4">
    <source>
        <dbReference type="EMBL" id="VTZ59393.1"/>
    </source>
</evidence>
<dbReference type="InterPro" id="IPR009594">
    <property type="entry name" value="Tscrpt_reg_HTH_AraC_N"/>
</dbReference>
<dbReference type="Pfam" id="PF06719">
    <property type="entry name" value="AraC_N"/>
    <property type="match status" value="1"/>
</dbReference>
<dbReference type="SUPFAM" id="SSF46689">
    <property type="entry name" value="Homeodomain-like"/>
    <property type="match status" value="2"/>
</dbReference>
<dbReference type="InterPro" id="IPR009057">
    <property type="entry name" value="Homeodomain-like_sf"/>
</dbReference>
<dbReference type="PANTHER" id="PTHR43436">
    <property type="entry name" value="ARAC-FAMILY TRANSCRIPTIONAL REGULATOR"/>
    <property type="match status" value="1"/>
</dbReference>
<dbReference type="PROSITE" id="PS01124">
    <property type="entry name" value="HTH_ARAC_FAMILY_2"/>
    <property type="match status" value="1"/>
</dbReference>
<dbReference type="PANTHER" id="PTHR43436:SF1">
    <property type="entry name" value="TRANSCRIPTIONAL REGULATORY PROTEIN"/>
    <property type="match status" value="1"/>
</dbReference>
<name>A0A508WQ68_9HYPH</name>
<organism evidence="4">
    <name type="scientific">Sinorhizobium medicae</name>
    <dbReference type="NCBI Taxonomy" id="110321"/>
    <lineage>
        <taxon>Bacteria</taxon>
        <taxon>Pseudomonadati</taxon>
        <taxon>Pseudomonadota</taxon>
        <taxon>Alphaproteobacteria</taxon>
        <taxon>Hyphomicrobiales</taxon>
        <taxon>Rhizobiaceae</taxon>
        <taxon>Sinorhizobium/Ensifer group</taxon>
        <taxon>Sinorhizobium</taxon>
    </lineage>
</organism>
<reference evidence="4" key="1">
    <citation type="submission" date="2019-06" db="EMBL/GenBank/DDBJ databases">
        <authorList>
            <person name="Le Quere A."/>
            <person name="Colella S."/>
        </authorList>
    </citation>
    <scope>NUCLEOTIDE SEQUENCE</scope>
    <source>
        <strain evidence="4">EmedicaeMD41</strain>
    </source>
</reference>
<gene>
    <name evidence="4" type="ORF">EMEDMD4_1070011</name>
</gene>
<dbReference type="Proteomes" id="UP000507954">
    <property type="component" value="Unassembled WGS sequence"/>
</dbReference>
<dbReference type="SMART" id="SM00342">
    <property type="entry name" value="HTH_ARAC"/>
    <property type="match status" value="1"/>
</dbReference>
<dbReference type="RefSeq" id="WP_180161318.1">
    <property type="nucleotide sequence ID" value="NZ_CABFNB010000010.1"/>
</dbReference>
<protein>
    <submittedName>
        <fullName evidence="4">AraC family transcriptional regulator</fullName>
    </submittedName>
</protein>
<accession>A0A508WQ68</accession>
<evidence type="ECO:0000256" key="1">
    <source>
        <dbReference type="ARBA" id="ARBA00023015"/>
    </source>
</evidence>
<sequence length="303" mass="33617">MDNGDQMIEKLAGVLLKHAAQDGINGTSLPRVHVLRSSQPTDPIPVLHKPAVCFVAQGMKQTMLGDEAFPYKPHQFLIVSAELPIAGQILEASMDVPYLCLRLDLDPATVSGVIQDAFPSGARYDPPKRGVDVSTAPPELIDAVLRLACLLNVERETDRHILAPLAEREIIYRLLMGEQADRLQQIAFAGSKLSQINRAIAILKENYAQVLRVEELAARVNMSVSSFHEHFRTVTSMSPLQYQKHIRLQEARRLLLTQGCDAATAGFAVGYESPSHFSREYSRQFGLPPKRDIEKMRGLPAFV</sequence>
<dbReference type="AlphaFoldDB" id="A0A508WQ68"/>